<gene>
    <name evidence="8" type="ORF">EPUL_003691</name>
</gene>
<comment type="caution">
    <text evidence="8">The sequence shown here is derived from an EMBL/GenBank/DDBJ whole genome shotgun (WGS) entry which is preliminary data.</text>
</comment>
<feature type="transmembrane region" description="Helical" evidence="6">
    <location>
        <begin position="352"/>
        <end position="368"/>
    </location>
</feature>
<dbReference type="OrthoDB" id="5296287at2759"/>
<name>A0A2S4PVS6_9PEZI</name>
<feature type="transmembrane region" description="Helical" evidence="6">
    <location>
        <begin position="138"/>
        <end position="158"/>
    </location>
</feature>
<dbReference type="CDD" id="cd17316">
    <property type="entry name" value="MFS_SV2_like"/>
    <property type="match status" value="1"/>
</dbReference>
<evidence type="ECO:0000256" key="3">
    <source>
        <dbReference type="ARBA" id="ARBA00022989"/>
    </source>
</evidence>
<dbReference type="Proteomes" id="UP000237438">
    <property type="component" value="Unassembled WGS sequence"/>
</dbReference>
<dbReference type="GO" id="GO:0005886">
    <property type="term" value="C:plasma membrane"/>
    <property type="evidence" value="ECO:0007669"/>
    <property type="project" value="TreeGrafter"/>
</dbReference>
<evidence type="ECO:0000256" key="6">
    <source>
        <dbReference type="SAM" id="Phobius"/>
    </source>
</evidence>
<evidence type="ECO:0000256" key="4">
    <source>
        <dbReference type="ARBA" id="ARBA00023136"/>
    </source>
</evidence>
<dbReference type="AlphaFoldDB" id="A0A2S4PVS6"/>
<dbReference type="SUPFAM" id="SSF103473">
    <property type="entry name" value="MFS general substrate transporter"/>
    <property type="match status" value="1"/>
</dbReference>
<evidence type="ECO:0000313" key="9">
    <source>
        <dbReference type="Proteomes" id="UP000237438"/>
    </source>
</evidence>
<dbReference type="PANTHER" id="PTHR23508">
    <property type="entry name" value="CARBOXYLIC ACID TRANSPORTER PROTEIN HOMOLOG"/>
    <property type="match status" value="1"/>
</dbReference>
<feature type="transmembrane region" description="Helical" evidence="6">
    <location>
        <begin position="69"/>
        <end position="87"/>
    </location>
</feature>
<dbReference type="Pfam" id="PF07690">
    <property type="entry name" value="MFS_1"/>
    <property type="match status" value="1"/>
</dbReference>
<comment type="subcellular location">
    <subcellularLocation>
        <location evidence="1">Membrane</location>
        <topology evidence="1">Multi-pass membrane protein</topology>
    </subcellularLocation>
</comment>
<dbReference type="InterPro" id="IPR020846">
    <property type="entry name" value="MFS_dom"/>
</dbReference>
<feature type="region of interest" description="Disordered" evidence="5">
    <location>
        <begin position="480"/>
        <end position="503"/>
    </location>
</feature>
<evidence type="ECO:0000256" key="2">
    <source>
        <dbReference type="ARBA" id="ARBA00022692"/>
    </source>
</evidence>
<dbReference type="EMBL" id="PEDP01000402">
    <property type="protein sequence ID" value="POS86139.1"/>
    <property type="molecule type" value="Genomic_DNA"/>
</dbReference>
<dbReference type="PROSITE" id="PS50850">
    <property type="entry name" value="MFS"/>
    <property type="match status" value="1"/>
</dbReference>
<feature type="transmembrane region" description="Helical" evidence="6">
    <location>
        <begin position="447"/>
        <end position="469"/>
    </location>
</feature>
<organism evidence="8 9">
    <name type="scientific">Erysiphe pulchra</name>
    <dbReference type="NCBI Taxonomy" id="225359"/>
    <lineage>
        <taxon>Eukaryota</taxon>
        <taxon>Fungi</taxon>
        <taxon>Dikarya</taxon>
        <taxon>Ascomycota</taxon>
        <taxon>Pezizomycotina</taxon>
        <taxon>Leotiomycetes</taxon>
        <taxon>Erysiphales</taxon>
        <taxon>Erysiphaceae</taxon>
        <taxon>Erysiphe</taxon>
    </lineage>
</organism>
<evidence type="ECO:0000256" key="1">
    <source>
        <dbReference type="ARBA" id="ARBA00004141"/>
    </source>
</evidence>
<proteinExistence type="predicted"/>
<evidence type="ECO:0000313" key="8">
    <source>
        <dbReference type="EMBL" id="POS86139.1"/>
    </source>
</evidence>
<evidence type="ECO:0000256" key="5">
    <source>
        <dbReference type="SAM" id="MobiDB-lite"/>
    </source>
</evidence>
<dbReference type="PANTHER" id="PTHR23508:SF9">
    <property type="entry name" value="CARBOXYLIC ACID TRANSPORT PROTEIN (AFU_ORTHOLOGUE AFUA_2G09450)"/>
    <property type="match status" value="1"/>
</dbReference>
<keyword evidence="9" id="KW-1185">Reference proteome</keyword>
<keyword evidence="2 6" id="KW-0812">Transmembrane</keyword>
<dbReference type="GO" id="GO:0046943">
    <property type="term" value="F:carboxylic acid transmembrane transporter activity"/>
    <property type="evidence" value="ECO:0007669"/>
    <property type="project" value="TreeGrafter"/>
</dbReference>
<dbReference type="InterPro" id="IPR036259">
    <property type="entry name" value="MFS_trans_sf"/>
</dbReference>
<feature type="transmembrane region" description="Helical" evidence="6">
    <location>
        <begin position="229"/>
        <end position="248"/>
    </location>
</feature>
<feature type="transmembrane region" description="Helical" evidence="6">
    <location>
        <begin position="108"/>
        <end position="132"/>
    </location>
</feature>
<evidence type="ECO:0000259" key="7">
    <source>
        <dbReference type="PROSITE" id="PS50850"/>
    </source>
</evidence>
<feature type="transmembrane region" description="Helical" evidence="6">
    <location>
        <begin position="375"/>
        <end position="397"/>
    </location>
</feature>
<keyword evidence="3 6" id="KW-1133">Transmembrane helix</keyword>
<accession>A0A2S4PVS6</accession>
<feature type="transmembrane region" description="Helical" evidence="6">
    <location>
        <begin position="326"/>
        <end position="346"/>
    </location>
</feature>
<feature type="transmembrane region" description="Helical" evidence="6">
    <location>
        <begin position="170"/>
        <end position="187"/>
    </location>
</feature>
<dbReference type="Gene3D" id="1.20.1250.20">
    <property type="entry name" value="MFS general substrate transporter like domains"/>
    <property type="match status" value="2"/>
</dbReference>
<feature type="domain" description="Major facilitator superfamily (MFS) profile" evidence="7">
    <location>
        <begin position="74"/>
        <end position="474"/>
    </location>
</feature>
<feature type="compositionally biased region" description="Polar residues" evidence="5">
    <location>
        <begin position="494"/>
        <end position="503"/>
    </location>
</feature>
<sequence length="503" mass="55744">MKSTLPTKTLSRNKAKTKDIILSVRKSWNDLFVWKYRNTVHDDLDQVEDIWVTPEPLKNPIILLGQLSIHNWLFFAVGFLAWTADAFDFHAITIQTTKLALVYKKSNTAITSAVTLTLLLRSFGAAIFGVLGDRFGRKWPMVINMFILGLLQIATIYCEKFPEFLGVRSLFGLFMGGIYGNAMAMALENCPLSARGLVSGILQQGYAFGYVLAACANLGVGGKPESTKIVFWIAAAFSILVGFLRILFPESQQFLASHAQRQKFFSSTGFWRDIKGILTTECMTCVYCTFLMSWFNFYSHTSQDSYTTFLKENKGLSNSAASRASIWMKVGACIGGTIMGYISQLFGRRRTIIFAVLTSALMIPGWILPNSEHSLSVTGFFMQFFVQGAWGVIPIHLNELAPTSFRASFTGITYQLGNLISSPSTQITNALSERFHVKSRGGSNVPAYGSVMAISTAIIVVGIVTTVAIGPEKRGRRFMPELLVETSSRDSKNNRGSNFTEEK</sequence>
<keyword evidence="4 6" id="KW-0472">Membrane</keyword>
<reference evidence="8 9" key="1">
    <citation type="submission" date="2017-10" db="EMBL/GenBank/DDBJ databases">
        <title>Development of genomic resources for the powdery mildew, Erysiphe pulchra.</title>
        <authorList>
            <person name="Wadl P.A."/>
            <person name="Mack B.M."/>
            <person name="Moore G."/>
            <person name="Beltz S.B."/>
        </authorList>
    </citation>
    <scope>NUCLEOTIDE SEQUENCE [LARGE SCALE GENOMIC DNA]</scope>
    <source>
        <strain evidence="8">Cflorida</strain>
    </source>
</reference>
<dbReference type="STRING" id="225359.A0A2S4PVS6"/>
<dbReference type="InterPro" id="IPR011701">
    <property type="entry name" value="MFS"/>
</dbReference>
<protein>
    <recommendedName>
        <fullName evidence="7">Major facilitator superfamily (MFS) profile domain-containing protein</fullName>
    </recommendedName>
</protein>